<name>A0A0C1KY48_9BACT</name>
<evidence type="ECO:0000313" key="3">
    <source>
        <dbReference type="Proteomes" id="UP000031408"/>
    </source>
</evidence>
<accession>A0A0C1KY48</accession>
<dbReference type="SUPFAM" id="SSF48317">
    <property type="entry name" value="Acid phosphatase/Vanadium-dependent haloperoxidase"/>
    <property type="match status" value="1"/>
</dbReference>
<dbReference type="EMBL" id="JSVC01000034">
    <property type="protein sequence ID" value="KIC92622.1"/>
    <property type="molecule type" value="Genomic_DNA"/>
</dbReference>
<dbReference type="STRING" id="1349421.OI18_21825"/>
<keyword evidence="3" id="KW-1185">Reference proteome</keyword>
<gene>
    <name evidence="2" type="ORF">OI18_21825</name>
</gene>
<evidence type="ECO:0000259" key="1">
    <source>
        <dbReference type="Pfam" id="PF01569"/>
    </source>
</evidence>
<dbReference type="OrthoDB" id="7793240at2"/>
<dbReference type="Pfam" id="PF01569">
    <property type="entry name" value="PAP2"/>
    <property type="match status" value="1"/>
</dbReference>
<dbReference type="AlphaFoldDB" id="A0A0C1KY48"/>
<proteinExistence type="predicted"/>
<dbReference type="PANTHER" id="PTHR34599:SF1">
    <property type="entry name" value="PHOSPHATIDIC ACID PHOSPHATASE TYPE 2_HALOPEROXIDASE DOMAIN-CONTAINING PROTEIN"/>
    <property type="match status" value="1"/>
</dbReference>
<reference evidence="2 3" key="1">
    <citation type="submission" date="2014-11" db="EMBL/GenBank/DDBJ databases">
        <title>Genome sequence of Flavihumibacter solisilvae 3-3.</title>
        <authorList>
            <person name="Zhou G."/>
            <person name="Li M."/>
            <person name="Wang G."/>
        </authorList>
    </citation>
    <scope>NUCLEOTIDE SEQUENCE [LARGE SCALE GENOMIC DNA]</scope>
    <source>
        <strain evidence="2 3">3-3</strain>
    </source>
</reference>
<dbReference type="RefSeq" id="WP_039144024.1">
    <property type="nucleotide sequence ID" value="NZ_JSVC01000034.1"/>
</dbReference>
<dbReference type="InterPro" id="IPR052559">
    <property type="entry name" value="V-haloperoxidase"/>
</dbReference>
<dbReference type="CDD" id="cd03398">
    <property type="entry name" value="PAP2_haloperoxidase"/>
    <property type="match status" value="1"/>
</dbReference>
<protein>
    <recommendedName>
        <fullName evidence="1">Phosphatidic acid phosphatase type 2/haloperoxidase domain-containing protein</fullName>
    </recommendedName>
</protein>
<dbReference type="InterPro" id="IPR036938">
    <property type="entry name" value="PAP2/HPO_sf"/>
</dbReference>
<comment type="caution">
    <text evidence="2">The sequence shown here is derived from an EMBL/GenBank/DDBJ whole genome shotgun (WGS) entry which is preliminary data.</text>
</comment>
<dbReference type="Proteomes" id="UP000031408">
    <property type="component" value="Unassembled WGS sequence"/>
</dbReference>
<organism evidence="2 3">
    <name type="scientific">Flavihumibacter solisilvae</name>
    <dbReference type="NCBI Taxonomy" id="1349421"/>
    <lineage>
        <taxon>Bacteria</taxon>
        <taxon>Pseudomonadati</taxon>
        <taxon>Bacteroidota</taxon>
        <taxon>Chitinophagia</taxon>
        <taxon>Chitinophagales</taxon>
        <taxon>Chitinophagaceae</taxon>
        <taxon>Flavihumibacter</taxon>
    </lineage>
</organism>
<dbReference type="PROSITE" id="PS51257">
    <property type="entry name" value="PROKAR_LIPOPROTEIN"/>
    <property type="match status" value="1"/>
</dbReference>
<feature type="domain" description="Phosphatidic acid phosphatase type 2/haloperoxidase" evidence="1">
    <location>
        <begin position="289"/>
        <end position="417"/>
    </location>
</feature>
<dbReference type="PANTHER" id="PTHR34599">
    <property type="entry name" value="PEROXIDASE-RELATED"/>
    <property type="match status" value="1"/>
</dbReference>
<dbReference type="InterPro" id="IPR000326">
    <property type="entry name" value="PAP2/HPO"/>
</dbReference>
<evidence type="ECO:0000313" key="2">
    <source>
        <dbReference type="EMBL" id="KIC92622.1"/>
    </source>
</evidence>
<dbReference type="Gene3D" id="1.10.606.20">
    <property type="match status" value="1"/>
</dbReference>
<sequence>MRQKRNLLLLFIAAIVITMAGCEKVNLYKHHGKGGHFADVLPNDEIIKWSNVAFDAAGGPAEGHPALAARIAAMMHIAMHDALNAIVPVYEQYSYHQEYALANPFAATASAAHTVLKASWPDYGATLDAKLTESLSGIPDGTAKTQGIALGIASGNAILEMRDGDGAFQNPLADWPASTVPGVYIEVPPFDVVYAPFWGSIPAFSLQANDQFRSSPPPDLGSPLYTEDFEEVKEVGIINSTTRTADQTAYAHWWFELSDIGWNRITRIQATEHSTGLYQTARLFALVNIAMADAYIACWEAKYYYNFWRPYTAIRAAATDGNDNTTPDPNWEPLIATPPVPDYPSGHATVANAAATVLTHFFGNQSPFSMTSTTAVPEGAIRSFETFKQAADENADSRVVVGIHFRFACEAGQEMGNNVGKWTIKNHLQPVH</sequence>